<keyword evidence="1" id="KW-0812">Transmembrane</keyword>
<dbReference type="RefSeq" id="XP_067768691.1">
    <property type="nucleotide sequence ID" value="XM_067905209.1"/>
</dbReference>
<keyword evidence="3" id="KW-1185">Reference proteome</keyword>
<dbReference type="Proteomes" id="UP000018208">
    <property type="component" value="Unassembled WGS sequence"/>
</dbReference>
<sequence>MCIFYRLRYYLCEKGYKNTISFWKNFWSAITFQLIVSLLFMMKTKNRQIFRQASFDRYAIPMYLIVDSRKLKKAFMKLVNSRLSRRRGDTLVSQQVFYTRSLKNSEVRNCSTICD</sequence>
<dbReference type="EMBL" id="AUWU02000001">
    <property type="protein sequence ID" value="KAH0577918.1"/>
    <property type="molecule type" value="Genomic_DNA"/>
</dbReference>
<keyword evidence="1" id="KW-0472">Membrane</keyword>
<name>A0A9P8M3P8_9EUKA</name>
<evidence type="ECO:0000256" key="1">
    <source>
        <dbReference type="SAM" id="Phobius"/>
    </source>
</evidence>
<gene>
    <name evidence="2" type="ORF">SS50377_21272</name>
</gene>
<evidence type="ECO:0000313" key="3">
    <source>
        <dbReference type="Proteomes" id="UP000018208"/>
    </source>
</evidence>
<evidence type="ECO:0000313" key="2">
    <source>
        <dbReference type="EMBL" id="KAH0577918.1"/>
    </source>
</evidence>
<feature type="transmembrane region" description="Helical" evidence="1">
    <location>
        <begin position="26"/>
        <end position="42"/>
    </location>
</feature>
<reference evidence="2 3" key="1">
    <citation type="journal article" date="2014" name="PLoS Genet.">
        <title>The Genome of Spironucleus salmonicida Highlights a Fish Pathogen Adapted to Fluctuating Environments.</title>
        <authorList>
            <person name="Xu F."/>
            <person name="Jerlstrom-Hultqvist J."/>
            <person name="Einarsson E."/>
            <person name="Astvaldsson A."/>
            <person name="Svard S.G."/>
            <person name="Andersson J.O."/>
        </authorList>
    </citation>
    <scope>NUCLEOTIDE SEQUENCE [LARGE SCALE GENOMIC DNA]</scope>
    <source>
        <strain evidence="2 3">ATCC 50377</strain>
    </source>
</reference>
<keyword evidence="1" id="KW-1133">Transmembrane helix</keyword>
<dbReference type="AlphaFoldDB" id="A0A9P8M3P8"/>
<dbReference type="KEGG" id="ssao:94295295"/>
<dbReference type="GeneID" id="94295295"/>
<comment type="caution">
    <text evidence="2">The sequence shown here is derived from an EMBL/GenBank/DDBJ whole genome shotgun (WGS) entry which is preliminary data.</text>
</comment>
<accession>A0A9P8M3P8</accession>
<protein>
    <submittedName>
        <fullName evidence="2">Uncharacterized protein</fullName>
    </submittedName>
</protein>
<organism evidence="2 3">
    <name type="scientific">Spironucleus salmonicida</name>
    <dbReference type="NCBI Taxonomy" id="348837"/>
    <lineage>
        <taxon>Eukaryota</taxon>
        <taxon>Metamonada</taxon>
        <taxon>Diplomonadida</taxon>
        <taxon>Hexamitidae</taxon>
        <taxon>Hexamitinae</taxon>
        <taxon>Spironucleus</taxon>
    </lineage>
</organism>
<proteinExistence type="predicted"/>